<evidence type="ECO:0000313" key="2">
    <source>
        <dbReference type="Proteomes" id="UP001058074"/>
    </source>
</evidence>
<proteinExistence type="predicted"/>
<sequence>MKFPYVFVKVFKQNNTFTNSEHEKAWIIRVTINECKDFMRSFWKKRFCCTSAVTLAIENTENREVVSLVLELPEKYRSVVYLYYFENYSTAEIAKLLDRKETTVRTQMKRARELLKRKMIGGFDNE</sequence>
<accession>A0ACB5RBE5</accession>
<comment type="caution">
    <text evidence="1">The sequence shown here is derived from an EMBL/GenBank/DDBJ whole genome shotgun (WGS) entry which is preliminary data.</text>
</comment>
<keyword evidence="2" id="KW-1185">Reference proteome</keyword>
<reference evidence="1" key="1">
    <citation type="journal article" date="2025" name="Int. J. Syst. Evol. Microbiol.">
        <title>Inconstantimicrobium mannanitabidum sp. nov., a novel member of the family Clostridiaceae isolated from anoxic soil under the treatment of reductive soil disinfestation.</title>
        <authorList>
            <person name="Ueki A."/>
            <person name="Tonouchi A."/>
            <person name="Honma S."/>
            <person name="Kaku N."/>
            <person name="Ueki K."/>
        </authorList>
    </citation>
    <scope>NUCLEOTIDE SEQUENCE</scope>
    <source>
        <strain evidence="1">TW13</strain>
    </source>
</reference>
<dbReference type="Proteomes" id="UP001058074">
    <property type="component" value="Unassembled WGS sequence"/>
</dbReference>
<dbReference type="EMBL" id="BROD01000001">
    <property type="protein sequence ID" value="GKX66445.1"/>
    <property type="molecule type" value="Genomic_DNA"/>
</dbReference>
<evidence type="ECO:0000313" key="1">
    <source>
        <dbReference type="EMBL" id="GKX66445.1"/>
    </source>
</evidence>
<gene>
    <name evidence="1" type="ORF">rsdtw13_17030</name>
</gene>
<name>A0ACB5RBE5_9CLOT</name>
<protein>
    <submittedName>
        <fullName evidence="1">Uncharacterized protein</fullName>
    </submittedName>
</protein>
<organism evidence="1 2">
    <name type="scientific">Inconstantimicrobium mannanitabidum</name>
    <dbReference type="NCBI Taxonomy" id="1604901"/>
    <lineage>
        <taxon>Bacteria</taxon>
        <taxon>Bacillati</taxon>
        <taxon>Bacillota</taxon>
        <taxon>Clostridia</taxon>
        <taxon>Eubacteriales</taxon>
        <taxon>Clostridiaceae</taxon>
        <taxon>Inconstantimicrobium</taxon>
    </lineage>
</organism>